<dbReference type="AlphaFoldDB" id="U4KVC4"/>
<evidence type="ECO:0000313" key="3">
    <source>
        <dbReference type="Proteomes" id="UP000018144"/>
    </source>
</evidence>
<dbReference type="Proteomes" id="UP000018144">
    <property type="component" value="Unassembled WGS sequence"/>
</dbReference>
<accession>U4KVC4</accession>
<feature type="chain" id="PRO_5004650778" description="Ecp2 effector protein domain-containing protein" evidence="1">
    <location>
        <begin position="17"/>
        <end position="187"/>
    </location>
</feature>
<dbReference type="EMBL" id="HF935255">
    <property type="protein sequence ID" value="CCX05463.1"/>
    <property type="molecule type" value="Genomic_DNA"/>
</dbReference>
<gene>
    <name evidence="2" type="ORF">PCON_05050</name>
</gene>
<feature type="signal peptide" evidence="1">
    <location>
        <begin position="1"/>
        <end position="16"/>
    </location>
</feature>
<reference evidence="2 3" key="1">
    <citation type="journal article" date="2013" name="PLoS Genet.">
        <title>The genome and development-dependent transcriptomes of Pyronema confluens: a window into fungal evolution.</title>
        <authorList>
            <person name="Traeger S."/>
            <person name="Altegoer F."/>
            <person name="Freitag M."/>
            <person name="Gabaldon T."/>
            <person name="Kempken F."/>
            <person name="Kumar A."/>
            <person name="Marcet-Houben M."/>
            <person name="Poggeler S."/>
            <person name="Stajich J.E."/>
            <person name="Nowrousian M."/>
        </authorList>
    </citation>
    <scope>NUCLEOTIDE SEQUENCE [LARGE SCALE GENOMIC DNA]</scope>
    <source>
        <strain evidence="3">CBS 100304</strain>
        <tissue evidence="2">Vegetative mycelium</tissue>
    </source>
</reference>
<evidence type="ECO:0000313" key="2">
    <source>
        <dbReference type="EMBL" id="CCX05463.1"/>
    </source>
</evidence>
<protein>
    <recommendedName>
        <fullName evidence="4">Ecp2 effector protein domain-containing protein</fullName>
    </recommendedName>
</protein>
<evidence type="ECO:0000256" key="1">
    <source>
        <dbReference type="SAM" id="SignalP"/>
    </source>
</evidence>
<keyword evidence="1" id="KW-0732">Signal</keyword>
<proteinExistence type="predicted"/>
<organism evidence="2 3">
    <name type="scientific">Pyronema omphalodes (strain CBS 100304)</name>
    <name type="common">Pyronema confluens</name>
    <dbReference type="NCBI Taxonomy" id="1076935"/>
    <lineage>
        <taxon>Eukaryota</taxon>
        <taxon>Fungi</taxon>
        <taxon>Dikarya</taxon>
        <taxon>Ascomycota</taxon>
        <taxon>Pezizomycotina</taxon>
        <taxon>Pezizomycetes</taxon>
        <taxon>Pezizales</taxon>
        <taxon>Pyronemataceae</taxon>
        <taxon>Pyronema</taxon>
    </lineage>
</organism>
<keyword evidence="3" id="KW-1185">Reference proteome</keyword>
<evidence type="ECO:0008006" key="4">
    <source>
        <dbReference type="Google" id="ProtNLM"/>
    </source>
</evidence>
<sequence>MNLTFLSLLLVPLAFATPIADSFFILPHERPCWPSTEPRILVQLGNKYDHGKTITLGSQLRHGVCNSIYEAEIMETRFRPDSDKTCEYPTGPLSPFPDSAWVKVFKIMAGYYQDDVCCFFYKGMDCGSRDGDLMFDVVQQYQGVQYSLMKLQDMAKARSWKCYRACGNPAKKLEKVMKDNWGMTPRN</sequence>
<name>U4KVC4_PYROM</name>